<proteinExistence type="predicted"/>
<dbReference type="EMBL" id="LR797316">
    <property type="protein sequence ID" value="CAB4203062.1"/>
    <property type="molecule type" value="Genomic_DNA"/>
</dbReference>
<reference evidence="1" key="1">
    <citation type="submission" date="2020-05" db="EMBL/GenBank/DDBJ databases">
        <authorList>
            <person name="Chiriac C."/>
            <person name="Salcher M."/>
            <person name="Ghai R."/>
            <person name="Kavagutti S V."/>
        </authorList>
    </citation>
    <scope>NUCLEOTIDE SEQUENCE</scope>
</reference>
<sequence length="65" mass="7376">MGCASAHDISGFYINCNFEFIYMSKSAPSVEIVKKMLKKLRAEVDRPKTQVEQAKLLARLVSVKR</sequence>
<name>A0A6J5S4Y8_9CAUD</name>
<gene>
    <name evidence="1" type="ORF">UFOVP1365_53</name>
</gene>
<protein>
    <submittedName>
        <fullName evidence="1">Uncharacterized protein</fullName>
    </submittedName>
</protein>
<accession>A0A6J5S4Y8</accession>
<evidence type="ECO:0000313" key="1">
    <source>
        <dbReference type="EMBL" id="CAB4203062.1"/>
    </source>
</evidence>
<organism evidence="1">
    <name type="scientific">uncultured Caudovirales phage</name>
    <dbReference type="NCBI Taxonomy" id="2100421"/>
    <lineage>
        <taxon>Viruses</taxon>
        <taxon>Duplodnaviria</taxon>
        <taxon>Heunggongvirae</taxon>
        <taxon>Uroviricota</taxon>
        <taxon>Caudoviricetes</taxon>
        <taxon>Peduoviridae</taxon>
        <taxon>Maltschvirus</taxon>
        <taxon>Maltschvirus maltsch</taxon>
    </lineage>
</organism>